<reference evidence="5" key="1">
    <citation type="submission" date="2025-08" db="UniProtKB">
        <authorList>
            <consortium name="RefSeq"/>
        </authorList>
    </citation>
    <scope>IDENTIFICATION</scope>
    <source>
        <tissue evidence="5">Gonads</tissue>
    </source>
</reference>
<keyword evidence="1 3" id="KW-0732">Signal</keyword>
<dbReference type="InterPro" id="IPR045860">
    <property type="entry name" value="Snake_toxin-like_sf"/>
</dbReference>
<keyword evidence="4" id="KW-1185">Reference proteome</keyword>
<protein>
    <submittedName>
        <fullName evidence="5">Uncharacterized protein LOC106164907</fullName>
    </submittedName>
</protein>
<feature type="chain" id="PRO_5021414291" evidence="3">
    <location>
        <begin position="29"/>
        <end position="141"/>
    </location>
</feature>
<evidence type="ECO:0000256" key="3">
    <source>
        <dbReference type="SAM" id="SignalP"/>
    </source>
</evidence>
<keyword evidence="2" id="KW-0325">Glycoprotein</keyword>
<dbReference type="GeneID" id="106164907"/>
<dbReference type="CDD" id="cd23590">
    <property type="entry name" value="TFP_LU_ECD_Bou"/>
    <property type="match status" value="1"/>
</dbReference>
<dbReference type="PANTHER" id="PTHR33562:SF18">
    <property type="entry name" value="BOUDIN-RELATED"/>
    <property type="match status" value="1"/>
</dbReference>
<dbReference type="SUPFAM" id="SSF57302">
    <property type="entry name" value="Snake toxin-like"/>
    <property type="match status" value="1"/>
</dbReference>
<gene>
    <name evidence="5" type="primary">LOC106164907</name>
</gene>
<dbReference type="GO" id="GO:0032222">
    <property type="term" value="P:regulation of synaptic transmission, cholinergic"/>
    <property type="evidence" value="ECO:0007669"/>
    <property type="project" value="InterPro"/>
</dbReference>
<evidence type="ECO:0000313" key="5">
    <source>
        <dbReference type="RefSeq" id="XP_013398406.1"/>
    </source>
</evidence>
<dbReference type="KEGG" id="lak:106164907"/>
<dbReference type="RefSeq" id="XP_013398406.1">
    <property type="nucleotide sequence ID" value="XM_013542952.1"/>
</dbReference>
<evidence type="ECO:0000313" key="4">
    <source>
        <dbReference type="Proteomes" id="UP000085678"/>
    </source>
</evidence>
<dbReference type="Pfam" id="PF17064">
    <property type="entry name" value="QVR"/>
    <property type="match status" value="1"/>
</dbReference>
<dbReference type="Proteomes" id="UP000085678">
    <property type="component" value="Unplaced"/>
</dbReference>
<dbReference type="InterPro" id="IPR050975">
    <property type="entry name" value="Sleep_regulator"/>
</dbReference>
<dbReference type="InParanoid" id="A0A1S3IKI9"/>
<dbReference type="PANTHER" id="PTHR33562">
    <property type="entry name" value="ATILLA, ISOFORM B-RELATED-RELATED"/>
    <property type="match status" value="1"/>
</dbReference>
<feature type="signal peptide" evidence="3">
    <location>
        <begin position="1"/>
        <end position="28"/>
    </location>
</feature>
<dbReference type="InterPro" id="IPR031424">
    <property type="entry name" value="QVR-like"/>
</dbReference>
<organism evidence="4 5">
    <name type="scientific">Lingula anatina</name>
    <name type="common">Brachiopod</name>
    <name type="synonym">Lingula unguis</name>
    <dbReference type="NCBI Taxonomy" id="7574"/>
    <lineage>
        <taxon>Eukaryota</taxon>
        <taxon>Metazoa</taxon>
        <taxon>Spiralia</taxon>
        <taxon>Lophotrochozoa</taxon>
        <taxon>Brachiopoda</taxon>
        <taxon>Linguliformea</taxon>
        <taxon>Lingulata</taxon>
        <taxon>Lingulida</taxon>
        <taxon>Linguloidea</taxon>
        <taxon>Lingulidae</taxon>
        <taxon>Lingula</taxon>
    </lineage>
</organism>
<dbReference type="FunCoup" id="A0A1S3IKI9">
    <property type="interactions" value="20"/>
</dbReference>
<dbReference type="GO" id="GO:0030431">
    <property type="term" value="P:sleep"/>
    <property type="evidence" value="ECO:0007669"/>
    <property type="project" value="InterPro"/>
</dbReference>
<dbReference type="OrthoDB" id="8188641at2759"/>
<evidence type="ECO:0000256" key="1">
    <source>
        <dbReference type="ARBA" id="ARBA00022729"/>
    </source>
</evidence>
<evidence type="ECO:0000256" key="2">
    <source>
        <dbReference type="ARBA" id="ARBA00023180"/>
    </source>
</evidence>
<dbReference type="AlphaFoldDB" id="A0A1S3IKI9"/>
<sequence>MFKMKNQYSSAIFISTIILGLLVRRGAALNCYQCDSGSDPECTENFDYENPSGTLVATECTVADAKYCVKTTGVWAGVVGTTRFCSSRDMGTQCQYITFPDHERTYRACIHSCTTDSCNSAPGLKAGILFAGILSDFCQIA</sequence>
<name>A0A1S3IKI9_LINAN</name>
<proteinExistence type="predicted"/>
<accession>A0A1S3IKI9</accession>